<name>A0A367JCH7_RHIAZ</name>
<keyword evidence="3" id="KW-1185">Reference proteome</keyword>
<comment type="caution">
    <text evidence="2">The sequence shown here is derived from an EMBL/GenBank/DDBJ whole genome shotgun (WGS) entry which is preliminary data.</text>
</comment>
<organism evidence="2 3">
    <name type="scientific">Rhizopus azygosporus</name>
    <name type="common">Rhizopus microsporus var. azygosporus</name>
    <dbReference type="NCBI Taxonomy" id="86630"/>
    <lineage>
        <taxon>Eukaryota</taxon>
        <taxon>Fungi</taxon>
        <taxon>Fungi incertae sedis</taxon>
        <taxon>Mucoromycota</taxon>
        <taxon>Mucoromycotina</taxon>
        <taxon>Mucoromycetes</taxon>
        <taxon>Mucorales</taxon>
        <taxon>Mucorineae</taxon>
        <taxon>Rhizopodaceae</taxon>
        <taxon>Rhizopus</taxon>
    </lineage>
</organism>
<accession>A0A367JCH7</accession>
<evidence type="ECO:0000256" key="1">
    <source>
        <dbReference type="SAM" id="MobiDB-lite"/>
    </source>
</evidence>
<dbReference type="AlphaFoldDB" id="A0A367JCH7"/>
<proteinExistence type="predicted"/>
<dbReference type="EMBL" id="PJQL01001627">
    <property type="protein sequence ID" value="RCH87585.1"/>
    <property type="molecule type" value="Genomic_DNA"/>
</dbReference>
<sequence length="454" mass="51276">MSQCIINNYKAGSKDKYQQSWRKAFKDNSKRLEIKVVCDTYRGDIWKEMIAGELKASITDTRNSPFDNSTFSLQYQKILTEKDKPLMKHMYDKIGEKWCLKEGVVVEDVIYNETKGYSVEHPFHSYILHINDSKLVDMFKPEEIEEIEKESGKADLMKALPEPLANMLMNLNGKANSNSLFYLYSGILQANVLPTEATGSNSNQVRPDAIVCEIDQSSWGKSLGFGEVKLADVTPNLNELGQDLLRLATLSKNALLKSGLNASMSFQIHGYRMKIYMSMLIPGTGITAMLEVLSLEFPRSVLQLDAFVTRRNLDSLVHLHEMFWRNCLSKQEAKTAAAPNTLELSTLNAIRQSTRDRTRPNNIHAQHDRVIEYDDQDTAIQSLKSEIRSFKGALLSRRNFPTISTSPVTSNVPSPIVTTATEPPASIPDAYHPRRKRSFRSELPSSAQVEKSED</sequence>
<feature type="compositionally biased region" description="Low complexity" evidence="1">
    <location>
        <begin position="404"/>
        <end position="419"/>
    </location>
</feature>
<protein>
    <submittedName>
        <fullName evidence="2">Uncharacterized protein</fullName>
    </submittedName>
</protein>
<evidence type="ECO:0000313" key="2">
    <source>
        <dbReference type="EMBL" id="RCH87585.1"/>
    </source>
</evidence>
<feature type="compositionally biased region" description="Polar residues" evidence="1">
    <location>
        <begin position="443"/>
        <end position="454"/>
    </location>
</feature>
<dbReference type="Proteomes" id="UP000252139">
    <property type="component" value="Unassembled WGS sequence"/>
</dbReference>
<gene>
    <name evidence="2" type="ORF">CU097_009074</name>
</gene>
<dbReference type="OrthoDB" id="2287221at2759"/>
<reference evidence="2 3" key="1">
    <citation type="journal article" date="2018" name="G3 (Bethesda)">
        <title>Phylogenetic and Phylogenomic Definition of Rhizopus Species.</title>
        <authorList>
            <person name="Gryganskyi A.P."/>
            <person name="Golan J."/>
            <person name="Dolatabadi S."/>
            <person name="Mondo S."/>
            <person name="Robb S."/>
            <person name="Idnurm A."/>
            <person name="Muszewska A."/>
            <person name="Steczkiewicz K."/>
            <person name="Masonjones S."/>
            <person name="Liao H.L."/>
            <person name="Gajdeczka M.T."/>
            <person name="Anike F."/>
            <person name="Vuek A."/>
            <person name="Anishchenko I.M."/>
            <person name="Voigt K."/>
            <person name="de Hoog G.S."/>
            <person name="Smith M.E."/>
            <person name="Heitman J."/>
            <person name="Vilgalys R."/>
            <person name="Stajich J.E."/>
        </authorList>
    </citation>
    <scope>NUCLEOTIDE SEQUENCE [LARGE SCALE GENOMIC DNA]</scope>
    <source>
        <strain evidence="2 3">CBS 357.93</strain>
    </source>
</reference>
<feature type="region of interest" description="Disordered" evidence="1">
    <location>
        <begin position="404"/>
        <end position="454"/>
    </location>
</feature>
<evidence type="ECO:0000313" key="3">
    <source>
        <dbReference type="Proteomes" id="UP000252139"/>
    </source>
</evidence>